<protein>
    <submittedName>
        <fullName evidence="5">ABC transporter ATP-binding protein</fullName>
    </submittedName>
</protein>
<dbReference type="InterPro" id="IPR050319">
    <property type="entry name" value="ABC_transp_ATP-bind"/>
</dbReference>
<dbReference type="InterPro" id="IPR003439">
    <property type="entry name" value="ABC_transporter-like_ATP-bd"/>
</dbReference>
<dbReference type="PROSITE" id="PS50893">
    <property type="entry name" value="ABC_TRANSPORTER_2"/>
    <property type="match status" value="1"/>
</dbReference>
<sequence length="336" mass="37701">MSQEYPLLQAIGLKKYYSVKNGLFSAQQQVKSLDGVSFTLEKGKTLAVVGESGCGKSTLGRMLTMIEVPTEGELYYQGQDLLKHDPAAQKLRRQKIQIVFQNPYGSLNPRKKIGEILEEPLRINTSLSKAERREKALAIMAKVGLRTEHYERYPHMFSGGQRQRIAIARGLMLNPDIVVADEPVSALDVSVRAQVLNLMMDLQQEMGLSYVFISHDLSVVEHIADDVMVMYLGRCVEQGTKDQIFNNPRHPYTQALLSATPRLNPDVRRERIKLTGELPSPLNPPQGCAFNARCQRAFDTCFEVKPALKNYDGQLIACFAVEQDEENKVCSLDKAV</sequence>
<evidence type="ECO:0000313" key="6">
    <source>
        <dbReference type="Proteomes" id="UP001296921"/>
    </source>
</evidence>
<feature type="domain" description="ABC transporter" evidence="4">
    <location>
        <begin position="8"/>
        <end position="257"/>
    </location>
</feature>
<dbReference type="Pfam" id="PF00005">
    <property type="entry name" value="ABC_tran"/>
    <property type="match status" value="1"/>
</dbReference>
<proteinExistence type="predicted"/>
<keyword evidence="1" id="KW-0813">Transport</keyword>
<evidence type="ECO:0000256" key="3">
    <source>
        <dbReference type="ARBA" id="ARBA00022840"/>
    </source>
</evidence>
<dbReference type="NCBIfam" id="NF043071">
    <property type="entry name" value="DppF_dipep"/>
    <property type="match status" value="1"/>
</dbReference>
<evidence type="ECO:0000256" key="2">
    <source>
        <dbReference type="ARBA" id="ARBA00022741"/>
    </source>
</evidence>
<dbReference type="InterPro" id="IPR003593">
    <property type="entry name" value="AAA+_ATPase"/>
</dbReference>
<reference evidence="5 6" key="1">
    <citation type="submission" date="2020-11" db="EMBL/GenBank/DDBJ databases">
        <title>Insectihabitans protaetiae gen. nov. sp. nov. and Insectihabitans allomyrinae sp. nov., isolated from larvae of Protaetia brevitarsis seulensis and Allomyrina dichotoma, respectively.</title>
        <authorList>
            <person name="Lee S.D."/>
            <person name="Byeon Y.-S."/>
            <person name="Kim S.-M."/>
            <person name="Yang H.L."/>
            <person name="Kim I.S."/>
        </authorList>
    </citation>
    <scope>NUCLEOTIDE SEQUENCE [LARGE SCALE GENOMIC DNA]</scope>
    <source>
        <strain evidence="5 6">BWR-B9</strain>
    </source>
</reference>
<dbReference type="CDD" id="cd03257">
    <property type="entry name" value="ABC_NikE_OppD_transporters"/>
    <property type="match status" value="1"/>
</dbReference>
<dbReference type="NCBIfam" id="TIGR01727">
    <property type="entry name" value="oligo_HPY"/>
    <property type="match status" value="1"/>
</dbReference>
<gene>
    <name evidence="5" type="ORF">I2494_00155</name>
</gene>
<accession>A0ABS1IKA3</accession>
<organism evidence="5 6">
    <name type="scientific">Limnobaculum allomyrinae</name>
    <dbReference type="NCBI Taxonomy" id="2791986"/>
    <lineage>
        <taxon>Bacteria</taxon>
        <taxon>Pseudomonadati</taxon>
        <taxon>Pseudomonadota</taxon>
        <taxon>Gammaproteobacteria</taxon>
        <taxon>Enterobacterales</taxon>
        <taxon>Budviciaceae</taxon>
        <taxon>Limnobaculum</taxon>
    </lineage>
</organism>
<dbReference type="InterPro" id="IPR013563">
    <property type="entry name" value="Oligopep_ABC_C"/>
</dbReference>
<name>A0ABS1IKA3_9GAMM</name>
<dbReference type="NCBIfam" id="NF008453">
    <property type="entry name" value="PRK11308.1"/>
    <property type="match status" value="1"/>
</dbReference>
<dbReference type="RefSeq" id="WP_218465956.1">
    <property type="nucleotide sequence ID" value="NZ_JADRCR010000001.1"/>
</dbReference>
<dbReference type="PANTHER" id="PTHR43776:SF6">
    <property type="entry name" value="DIPEPTIDE TRANSPORT ATP-BINDING PROTEIN DPPF"/>
    <property type="match status" value="1"/>
</dbReference>
<evidence type="ECO:0000313" key="5">
    <source>
        <dbReference type="EMBL" id="MBK5142142.1"/>
    </source>
</evidence>
<dbReference type="SMART" id="SM00382">
    <property type="entry name" value="AAA"/>
    <property type="match status" value="1"/>
</dbReference>
<comment type="caution">
    <text evidence="5">The sequence shown here is derived from an EMBL/GenBank/DDBJ whole genome shotgun (WGS) entry which is preliminary data.</text>
</comment>
<dbReference type="InterPro" id="IPR017871">
    <property type="entry name" value="ABC_transporter-like_CS"/>
</dbReference>
<dbReference type="PROSITE" id="PS00211">
    <property type="entry name" value="ABC_TRANSPORTER_1"/>
    <property type="match status" value="1"/>
</dbReference>
<dbReference type="GO" id="GO:0005524">
    <property type="term" value="F:ATP binding"/>
    <property type="evidence" value="ECO:0007669"/>
    <property type="project" value="UniProtKB-KW"/>
</dbReference>
<dbReference type="PANTHER" id="PTHR43776">
    <property type="entry name" value="TRANSPORT ATP-BINDING PROTEIN"/>
    <property type="match status" value="1"/>
</dbReference>
<dbReference type="EMBL" id="JADRCR010000001">
    <property type="protein sequence ID" value="MBK5142142.1"/>
    <property type="molecule type" value="Genomic_DNA"/>
</dbReference>
<evidence type="ECO:0000259" key="4">
    <source>
        <dbReference type="PROSITE" id="PS50893"/>
    </source>
</evidence>
<keyword evidence="3 5" id="KW-0067">ATP-binding</keyword>
<dbReference type="InterPro" id="IPR050021">
    <property type="entry name" value="DppF"/>
</dbReference>
<keyword evidence="2" id="KW-0547">Nucleotide-binding</keyword>
<dbReference type="Proteomes" id="UP001296921">
    <property type="component" value="Unassembled WGS sequence"/>
</dbReference>
<dbReference type="Pfam" id="PF08352">
    <property type="entry name" value="oligo_HPY"/>
    <property type="match status" value="1"/>
</dbReference>
<evidence type="ECO:0000256" key="1">
    <source>
        <dbReference type="ARBA" id="ARBA00022448"/>
    </source>
</evidence>
<keyword evidence="6" id="KW-1185">Reference proteome</keyword>